<evidence type="ECO:0000256" key="1">
    <source>
        <dbReference type="SAM" id="MobiDB-lite"/>
    </source>
</evidence>
<comment type="caution">
    <text evidence="2">The sequence shown here is derived from an EMBL/GenBank/DDBJ whole genome shotgun (WGS) entry which is preliminary data.</text>
</comment>
<evidence type="ECO:0000313" key="2">
    <source>
        <dbReference type="EMBL" id="VDI54807.1"/>
    </source>
</evidence>
<organism evidence="2 3">
    <name type="scientific">Mytilus galloprovincialis</name>
    <name type="common">Mediterranean mussel</name>
    <dbReference type="NCBI Taxonomy" id="29158"/>
    <lineage>
        <taxon>Eukaryota</taxon>
        <taxon>Metazoa</taxon>
        <taxon>Spiralia</taxon>
        <taxon>Lophotrochozoa</taxon>
        <taxon>Mollusca</taxon>
        <taxon>Bivalvia</taxon>
        <taxon>Autobranchia</taxon>
        <taxon>Pteriomorphia</taxon>
        <taxon>Mytilida</taxon>
        <taxon>Mytiloidea</taxon>
        <taxon>Mytilidae</taxon>
        <taxon>Mytilinae</taxon>
        <taxon>Mytilus</taxon>
    </lineage>
</organism>
<feature type="compositionally biased region" description="Polar residues" evidence="1">
    <location>
        <begin position="99"/>
        <end position="112"/>
    </location>
</feature>
<reference evidence="2" key="1">
    <citation type="submission" date="2018-11" db="EMBL/GenBank/DDBJ databases">
        <authorList>
            <person name="Alioto T."/>
            <person name="Alioto T."/>
        </authorList>
    </citation>
    <scope>NUCLEOTIDE SEQUENCE</scope>
</reference>
<keyword evidence="3" id="KW-1185">Reference proteome</keyword>
<feature type="region of interest" description="Disordered" evidence="1">
    <location>
        <begin position="95"/>
        <end position="123"/>
    </location>
</feature>
<dbReference type="EMBL" id="UYJE01007433">
    <property type="protein sequence ID" value="VDI54807.1"/>
    <property type="molecule type" value="Genomic_DNA"/>
</dbReference>
<sequence>MYSGSVIPDGIGGVKKVEKAIMPDGTVYELSAYLMSRIDVGLREVFLKGDNAGCYHSTCLVAYLSHLNTLSPNEVIELFCLHRRIETSRIAEHREKWQSDGTGTKNPTTEVSIETDGKFYNRS</sequence>
<dbReference type="Proteomes" id="UP000596742">
    <property type="component" value="Unassembled WGS sequence"/>
</dbReference>
<proteinExistence type="predicted"/>
<protein>
    <submittedName>
        <fullName evidence="2">Uncharacterized protein</fullName>
    </submittedName>
</protein>
<dbReference type="AlphaFoldDB" id="A0A8B6FY12"/>
<name>A0A8B6FY12_MYTGA</name>
<gene>
    <name evidence="2" type="ORF">MGAL_10B084427</name>
</gene>
<accession>A0A8B6FY12</accession>
<evidence type="ECO:0000313" key="3">
    <source>
        <dbReference type="Proteomes" id="UP000596742"/>
    </source>
</evidence>